<evidence type="ECO:0000256" key="11">
    <source>
        <dbReference type="ARBA" id="ARBA00038345"/>
    </source>
</evidence>
<dbReference type="Pfam" id="PF02844">
    <property type="entry name" value="GARS_N"/>
    <property type="match status" value="1"/>
</dbReference>
<dbReference type="EMBL" id="CP000471">
    <property type="protein sequence ID" value="ABK45950.1"/>
    <property type="molecule type" value="Genomic_DNA"/>
</dbReference>
<dbReference type="InterPro" id="IPR000115">
    <property type="entry name" value="PRibGlycinamide_synth"/>
</dbReference>
<dbReference type="GO" id="GO:0006189">
    <property type="term" value="P:'de novo' IMP biosynthetic process"/>
    <property type="evidence" value="ECO:0007669"/>
    <property type="project" value="UniProtKB-UniRule"/>
</dbReference>
<protein>
    <recommendedName>
        <fullName evidence="4 14">Phosphoribosylamine--glycine ligase</fullName>
        <ecNumber evidence="4 14">6.3.4.13</ecNumber>
    </recommendedName>
    <alternativeName>
        <fullName evidence="14">GARS</fullName>
    </alternativeName>
    <alternativeName>
        <fullName evidence="12 14">Glycinamide ribonucleotide synthetase</fullName>
    </alternativeName>
    <alternativeName>
        <fullName evidence="13 14">Phosphoribosylglycinamide synthetase</fullName>
    </alternativeName>
</protein>
<keyword evidence="10" id="KW-0464">Manganese</keyword>
<name>A0LDA7_MAGMM</name>
<sequence>MLFPKFTARRCINSNEWITQMGMNVLVVGGGGREHALVWKITQSPLVGTVYCAPGNAGIAQLATCVEISVDDLRAMKQFAIEKKIELVVIGPEVPLVMGMADEMQEAGMKVFGPNKAAAAIEGSKTLMKELCQRYKVPTAEYRTFTDAEAAKAYVAGEGAPIVVKTSGLAAGKGAIVCLTVPQAIEAIDRIMVKREFGHAGDEVVIEEFLEGEEASFLALVDGKTILPLAGSQDHKAVGEGDTGPNTGGMGAYSPAALLDDDEMVRRVMDQVMIPIVQGMAADGMPYKGVLYAGLMIHNGRIKTLEFNARFGDPECQPLLMRMKSDIMPLLLACADGTLHEHEIEWDSRTAMCVVMAAGGYPNMYEKGLPITGLEEAAELTDCMVFHAGTRRHNGHVLTDGGRILGVTGLGEGAIGARINAYEAVRKIHWKDAYYRRDIGYRAVEREEAALDEDEG</sequence>
<dbReference type="GO" id="GO:0046872">
    <property type="term" value="F:metal ion binding"/>
    <property type="evidence" value="ECO:0007669"/>
    <property type="project" value="UniProtKB-KW"/>
</dbReference>
<dbReference type="InterPro" id="IPR011761">
    <property type="entry name" value="ATP-grasp"/>
</dbReference>
<dbReference type="SMART" id="SM01209">
    <property type="entry name" value="GARS_A"/>
    <property type="match status" value="1"/>
</dbReference>
<dbReference type="HAMAP" id="MF_00138">
    <property type="entry name" value="GARS"/>
    <property type="match status" value="1"/>
</dbReference>
<dbReference type="InterPro" id="IPR016185">
    <property type="entry name" value="PreATP-grasp_dom_sf"/>
</dbReference>
<dbReference type="SUPFAM" id="SSF52440">
    <property type="entry name" value="PreATP-grasp domain"/>
    <property type="match status" value="1"/>
</dbReference>
<dbReference type="Proteomes" id="UP000002586">
    <property type="component" value="Chromosome"/>
</dbReference>
<evidence type="ECO:0000256" key="2">
    <source>
        <dbReference type="ARBA" id="ARBA00001946"/>
    </source>
</evidence>
<evidence type="ECO:0000256" key="9">
    <source>
        <dbReference type="ARBA" id="ARBA00022840"/>
    </source>
</evidence>
<keyword evidence="7 15" id="KW-0547">Nucleotide-binding</keyword>
<evidence type="ECO:0000256" key="5">
    <source>
        <dbReference type="ARBA" id="ARBA00022598"/>
    </source>
</evidence>
<dbReference type="FunFam" id="3.90.600.10:FF:000001">
    <property type="entry name" value="Trifunctional purine biosynthetic protein adenosine-3"/>
    <property type="match status" value="1"/>
</dbReference>
<dbReference type="GO" id="GO:0009113">
    <property type="term" value="P:purine nucleobase biosynthetic process"/>
    <property type="evidence" value="ECO:0007669"/>
    <property type="project" value="InterPro"/>
</dbReference>
<reference evidence="17 18" key="2">
    <citation type="journal article" date="2012" name="Int. J. Syst. Evol. Microbiol.">
        <title>Magnetococcus marinus gen. nov., sp. nov., a marine, magnetotactic bacterium that represents a novel lineage (Magnetococcaceae fam. nov.; Magnetococcales ord. nov.) at the base of the Alphaproteobacteria.</title>
        <authorList>
            <person name="Bazylinski D.A."/>
            <person name="Williams T.J."/>
            <person name="Lefevre C.T."/>
            <person name="Berg R.J."/>
            <person name="Zhang C.L."/>
            <person name="Bowser S.S."/>
            <person name="Dean A.J."/>
            <person name="Beveridge T.J."/>
        </authorList>
    </citation>
    <scope>NUCLEOTIDE SEQUENCE [LARGE SCALE GENOMIC DNA]</scope>
    <source>
        <strain evidence="18">ATCC BAA-1437 / JCM 17883 / MC-1</strain>
    </source>
</reference>
<evidence type="ECO:0000256" key="3">
    <source>
        <dbReference type="ARBA" id="ARBA00005174"/>
    </source>
</evidence>
<evidence type="ECO:0000256" key="4">
    <source>
        <dbReference type="ARBA" id="ARBA00013255"/>
    </source>
</evidence>
<comment type="cofactor">
    <cofactor evidence="2">
        <name>Mg(2+)</name>
        <dbReference type="ChEBI" id="CHEBI:18420"/>
    </cofactor>
</comment>
<dbReference type="PROSITE" id="PS50975">
    <property type="entry name" value="ATP_GRASP"/>
    <property type="match status" value="1"/>
</dbReference>
<feature type="domain" description="ATP-grasp" evidence="16">
    <location>
        <begin position="129"/>
        <end position="336"/>
    </location>
</feature>
<keyword evidence="9 15" id="KW-0067">ATP-binding</keyword>
<comment type="similarity">
    <text evidence="11 14">Belongs to the GARS family.</text>
</comment>
<evidence type="ECO:0000256" key="13">
    <source>
        <dbReference type="ARBA" id="ARBA00042864"/>
    </source>
</evidence>
<dbReference type="Pfam" id="PF02843">
    <property type="entry name" value="GARS_C"/>
    <property type="match status" value="1"/>
</dbReference>
<dbReference type="Gene3D" id="3.90.600.10">
    <property type="entry name" value="Phosphoribosylglycinamide synthetase, C-terminal domain"/>
    <property type="match status" value="1"/>
</dbReference>
<keyword evidence="6" id="KW-0479">Metal-binding</keyword>
<evidence type="ECO:0000256" key="7">
    <source>
        <dbReference type="ARBA" id="ARBA00022741"/>
    </source>
</evidence>
<evidence type="ECO:0000313" key="18">
    <source>
        <dbReference type="Proteomes" id="UP000002586"/>
    </source>
</evidence>
<dbReference type="InterPro" id="IPR020559">
    <property type="entry name" value="PRibGlycinamide_synth_CS"/>
</dbReference>
<dbReference type="GO" id="GO:0004637">
    <property type="term" value="F:phosphoribosylamine-glycine ligase activity"/>
    <property type="evidence" value="ECO:0007669"/>
    <property type="project" value="UniProtKB-UniRule"/>
</dbReference>
<dbReference type="Pfam" id="PF01071">
    <property type="entry name" value="GARS_A"/>
    <property type="match status" value="1"/>
</dbReference>
<dbReference type="SUPFAM" id="SSF51246">
    <property type="entry name" value="Rudiment single hybrid motif"/>
    <property type="match status" value="1"/>
</dbReference>
<dbReference type="AlphaFoldDB" id="A0LDA7"/>
<evidence type="ECO:0000259" key="16">
    <source>
        <dbReference type="PROSITE" id="PS50975"/>
    </source>
</evidence>
<dbReference type="KEGG" id="mgm:Mmc1_3465"/>
<dbReference type="SUPFAM" id="SSF56059">
    <property type="entry name" value="Glutathione synthetase ATP-binding domain-like"/>
    <property type="match status" value="1"/>
</dbReference>
<dbReference type="SMART" id="SM01210">
    <property type="entry name" value="GARS_C"/>
    <property type="match status" value="1"/>
</dbReference>
<gene>
    <name evidence="14" type="primary">purD</name>
    <name evidence="17" type="ordered locus">Mmc1_3465</name>
</gene>
<evidence type="ECO:0000256" key="14">
    <source>
        <dbReference type="HAMAP-Rule" id="MF_00138"/>
    </source>
</evidence>
<dbReference type="Gene3D" id="3.30.470.20">
    <property type="entry name" value="ATP-grasp fold, B domain"/>
    <property type="match status" value="1"/>
</dbReference>
<proteinExistence type="inferred from homology"/>
<dbReference type="eggNOG" id="COG0151">
    <property type="taxonomic scope" value="Bacteria"/>
</dbReference>
<dbReference type="InterPro" id="IPR020560">
    <property type="entry name" value="PRibGlycinamide_synth_C-dom"/>
</dbReference>
<dbReference type="InterPro" id="IPR011054">
    <property type="entry name" value="Rudment_hybrid_motif"/>
</dbReference>
<comment type="catalytic activity">
    <reaction evidence="14">
        <text>5-phospho-beta-D-ribosylamine + glycine + ATP = N(1)-(5-phospho-beta-D-ribosyl)glycinamide + ADP + phosphate + H(+)</text>
        <dbReference type="Rhea" id="RHEA:17453"/>
        <dbReference type="ChEBI" id="CHEBI:15378"/>
        <dbReference type="ChEBI" id="CHEBI:30616"/>
        <dbReference type="ChEBI" id="CHEBI:43474"/>
        <dbReference type="ChEBI" id="CHEBI:57305"/>
        <dbReference type="ChEBI" id="CHEBI:58681"/>
        <dbReference type="ChEBI" id="CHEBI:143788"/>
        <dbReference type="ChEBI" id="CHEBI:456216"/>
        <dbReference type="EC" id="6.3.4.13"/>
    </reaction>
</comment>
<dbReference type="UniPathway" id="UPA00074">
    <property type="reaction ID" value="UER00125"/>
</dbReference>
<dbReference type="Gene3D" id="3.30.1490.20">
    <property type="entry name" value="ATP-grasp fold, A domain"/>
    <property type="match status" value="1"/>
</dbReference>
<evidence type="ECO:0000256" key="8">
    <source>
        <dbReference type="ARBA" id="ARBA00022755"/>
    </source>
</evidence>
<dbReference type="InterPro" id="IPR020562">
    <property type="entry name" value="PRibGlycinamide_synth_N"/>
</dbReference>
<evidence type="ECO:0000256" key="6">
    <source>
        <dbReference type="ARBA" id="ARBA00022723"/>
    </source>
</evidence>
<keyword evidence="18" id="KW-1185">Reference proteome</keyword>
<dbReference type="InterPro" id="IPR013815">
    <property type="entry name" value="ATP_grasp_subdomain_1"/>
</dbReference>
<comment type="cofactor">
    <cofactor evidence="1">
        <name>Mn(2+)</name>
        <dbReference type="ChEBI" id="CHEBI:29035"/>
    </cofactor>
</comment>
<dbReference type="HOGENOM" id="CLU_027420_3_1_5"/>
<accession>A0LDA7</accession>
<dbReference type="InterPro" id="IPR020561">
    <property type="entry name" value="PRibGlycinamid_synth_ATP-grasp"/>
</dbReference>
<dbReference type="FunFam" id="3.40.50.20:FF:000006">
    <property type="entry name" value="Phosphoribosylamine--glycine ligase, chloroplastic"/>
    <property type="match status" value="1"/>
</dbReference>
<dbReference type="InterPro" id="IPR037123">
    <property type="entry name" value="PRibGlycinamide_synth_C_sf"/>
</dbReference>
<evidence type="ECO:0000256" key="12">
    <source>
        <dbReference type="ARBA" id="ARBA00042242"/>
    </source>
</evidence>
<evidence type="ECO:0000256" key="10">
    <source>
        <dbReference type="ARBA" id="ARBA00023211"/>
    </source>
</evidence>
<evidence type="ECO:0000256" key="1">
    <source>
        <dbReference type="ARBA" id="ARBA00001936"/>
    </source>
</evidence>
<dbReference type="GO" id="GO:0005524">
    <property type="term" value="F:ATP binding"/>
    <property type="evidence" value="ECO:0007669"/>
    <property type="project" value="UniProtKB-UniRule"/>
</dbReference>
<dbReference type="PROSITE" id="PS00184">
    <property type="entry name" value="GARS"/>
    <property type="match status" value="1"/>
</dbReference>
<comment type="pathway">
    <text evidence="3 14">Purine metabolism; IMP biosynthesis via de novo pathway; N(1)-(5-phospho-D-ribosyl)glycinamide from 5-phospho-alpha-D-ribose 1-diphosphate: step 2/2.</text>
</comment>
<dbReference type="NCBIfam" id="TIGR00877">
    <property type="entry name" value="purD"/>
    <property type="match status" value="1"/>
</dbReference>
<evidence type="ECO:0000256" key="15">
    <source>
        <dbReference type="PROSITE-ProRule" id="PRU00409"/>
    </source>
</evidence>
<dbReference type="PANTHER" id="PTHR43472:SF1">
    <property type="entry name" value="PHOSPHORIBOSYLAMINE--GLYCINE LIGASE, CHLOROPLASTIC"/>
    <property type="match status" value="1"/>
</dbReference>
<organism evidence="17 18">
    <name type="scientific">Magnetococcus marinus (strain ATCC BAA-1437 / JCM 17883 / MC-1)</name>
    <dbReference type="NCBI Taxonomy" id="156889"/>
    <lineage>
        <taxon>Bacteria</taxon>
        <taxon>Pseudomonadati</taxon>
        <taxon>Pseudomonadota</taxon>
        <taxon>Magnetococcia</taxon>
        <taxon>Magnetococcales</taxon>
        <taxon>Magnetococcaceae</taxon>
        <taxon>Magnetococcus</taxon>
    </lineage>
</organism>
<dbReference type="PANTHER" id="PTHR43472">
    <property type="entry name" value="PHOSPHORIBOSYLAMINE--GLYCINE LIGASE"/>
    <property type="match status" value="1"/>
</dbReference>
<reference evidence="18" key="1">
    <citation type="journal article" date="2009" name="Appl. Environ. Microbiol.">
        <title>Complete genome sequence of the chemolithoautotrophic marine magnetotactic coccus strain MC-1.</title>
        <authorList>
            <person name="Schubbe S."/>
            <person name="Williams T.J."/>
            <person name="Xie G."/>
            <person name="Kiss H.E."/>
            <person name="Brettin T.S."/>
            <person name="Martinez D."/>
            <person name="Ross C.A."/>
            <person name="Schuler D."/>
            <person name="Cox B.L."/>
            <person name="Nealson K.H."/>
            <person name="Bazylinski D.A."/>
        </authorList>
    </citation>
    <scope>NUCLEOTIDE SEQUENCE [LARGE SCALE GENOMIC DNA]</scope>
    <source>
        <strain evidence="18">ATCC BAA-1437 / JCM 17883 / MC-1</strain>
    </source>
</reference>
<dbReference type="Gene3D" id="3.40.50.20">
    <property type="match status" value="1"/>
</dbReference>
<evidence type="ECO:0000313" key="17">
    <source>
        <dbReference type="EMBL" id="ABK45950.1"/>
    </source>
</evidence>
<keyword evidence="5 14" id="KW-0436">Ligase</keyword>
<dbReference type="EC" id="6.3.4.13" evidence="4 14"/>
<dbReference type="STRING" id="156889.Mmc1_3465"/>
<keyword evidence="8 14" id="KW-0658">Purine biosynthesis</keyword>